<protein>
    <recommendedName>
        <fullName evidence="6">UBC core domain-containing protein</fullName>
    </recommendedName>
</protein>
<dbReference type="GO" id="GO:0003950">
    <property type="term" value="F:NAD+ poly-ADP-ribosyltransferase activity"/>
    <property type="evidence" value="ECO:0007669"/>
    <property type="project" value="InterPro"/>
</dbReference>
<feature type="compositionally biased region" description="Acidic residues" evidence="5">
    <location>
        <begin position="241"/>
        <end position="254"/>
    </location>
</feature>
<reference evidence="7" key="1">
    <citation type="submission" date="2020-11" db="EMBL/GenBank/DDBJ databases">
        <authorList>
            <person name="Koelle M."/>
            <person name="Horta M.A.C."/>
            <person name="Nowrousian M."/>
            <person name="Ohm R.A."/>
            <person name="Benz P."/>
            <person name="Pilgard A."/>
        </authorList>
    </citation>
    <scope>NUCLEOTIDE SEQUENCE</scope>
    <source>
        <strain evidence="7">FPRL280</strain>
    </source>
</reference>
<sequence length="989" mass="111490">MVAQDASEYPGDHAFFCYIRGSRDVATSMLISPIAKDVTERGSQTIEKMLRQTLASVSRKLAVNTLSEDEQSDEEIDASAEEDFDEYDDHFDDDFGLAATSQKSLDHAVLQSDFIEIVAYGYRPGFVPIGIDEHVMSVSHPIIRLADDIPAHVLMAWDRRLLAQSQHLTLLVHGLRGVYPVLRGDGSLSPEAIARGSTPQFKVGMTPRYKPRKEDAVEATRVFGLRENQEPQKEKDLWASVDEDPDEKLDETDNAAEAARSTEFEHFSLSTSLETLLNDVFLPVLKLRLKYDLGWAGAEALLWEAERKQQKSEDIAKSMRLAIHEAEERDRELSLTYKLPPDPLLSRDSRDRLNLPLLAFSYLLRRLTLCPRYCIVCHDRLLTDYEALKPYVCDSPLCTYRYYHYNRGPSLEYEIRTNPETVDLLASLAYSAASAKVLDDPLPVGMGLRVPSPDVTSPAELDGLCEFDRLTRQQMCTSIAMLLDELPPIATLKKHLEKPIPVGKMRAGLKDFDRSIPEAAWFILRWCVASCTAHIEEMKNDEERLQNINPEWRQFRFSVGAPDAEAKFHKALESAQVDNHNARRYPCLYAFHGSHVHNWHSIIRHGLWYKTIANGRAYGNGVYFAKEGNTSLSGYAHASGVRWKSSEIGVSQCMALAQIVNLPSKFVSNDPFFVVADTEWILCRYLLVRGLSVDGAEKTSRLSALDIPRIPLVPLDPAHPVTLSSQQVMIPDPTFIVDKLLSERHGEFVDVDYDEEDSSILEGRPLGETSQVNESIPSPVVADWIHDPIWVHECVEHLLPPPREATPQATMALQRELKAMLREQDKTKSMRELGWYMPPDFIGDNLFQWIVELHSFDEDLPIAQDMKAKGVNSLAFEIRFPPSFPLSPPFFRILKPRFLPFIQGGGGHVTGGGSMCMDLLTADGWLPSYSISAILLQIKLAISNLEPRPARLAQNWDAPYRMNEALEGYKRAASTHGWTLPAGLDRLVR</sequence>
<dbReference type="Proteomes" id="UP000639403">
    <property type="component" value="Unassembled WGS sequence"/>
</dbReference>
<accession>A0A8H7TZ87</accession>
<name>A0A8H7TZ87_9APHY</name>
<feature type="domain" description="UBC core" evidence="6">
    <location>
        <begin position="808"/>
        <end position="982"/>
    </location>
</feature>
<keyword evidence="3" id="KW-0548">Nucleotidyltransferase</keyword>
<dbReference type="Gene3D" id="3.90.228.10">
    <property type="match status" value="1"/>
</dbReference>
<evidence type="ECO:0000313" key="7">
    <source>
        <dbReference type="EMBL" id="KAF9808285.1"/>
    </source>
</evidence>
<dbReference type="AlphaFoldDB" id="A0A8H7TZ87"/>
<dbReference type="Gene3D" id="3.10.110.10">
    <property type="entry name" value="Ubiquitin Conjugating Enzyme"/>
    <property type="match status" value="1"/>
</dbReference>
<keyword evidence="2" id="KW-0808">Transferase</keyword>
<dbReference type="InterPro" id="IPR000608">
    <property type="entry name" value="UBC"/>
</dbReference>
<organism evidence="7 8">
    <name type="scientific">Rhodonia placenta</name>
    <dbReference type="NCBI Taxonomy" id="104341"/>
    <lineage>
        <taxon>Eukaryota</taxon>
        <taxon>Fungi</taxon>
        <taxon>Dikarya</taxon>
        <taxon>Basidiomycota</taxon>
        <taxon>Agaricomycotina</taxon>
        <taxon>Agaricomycetes</taxon>
        <taxon>Polyporales</taxon>
        <taxon>Adustoporiaceae</taxon>
        <taxon>Rhodonia</taxon>
    </lineage>
</organism>
<dbReference type="InterPro" id="IPR051838">
    <property type="entry name" value="ARTD_PARP"/>
</dbReference>
<evidence type="ECO:0000313" key="8">
    <source>
        <dbReference type="Proteomes" id="UP000639403"/>
    </source>
</evidence>
<dbReference type="SUPFAM" id="SSF56399">
    <property type="entry name" value="ADP-ribosylation"/>
    <property type="match status" value="1"/>
</dbReference>
<comment type="caution">
    <text evidence="7">The sequence shown here is derived from an EMBL/GenBank/DDBJ whole genome shotgun (WGS) entry which is preliminary data.</text>
</comment>
<dbReference type="InterPro" id="IPR016135">
    <property type="entry name" value="UBQ-conjugating_enzyme/RWD"/>
</dbReference>
<dbReference type="SUPFAM" id="SSF54495">
    <property type="entry name" value="UBC-like"/>
    <property type="match status" value="1"/>
</dbReference>
<evidence type="ECO:0000256" key="3">
    <source>
        <dbReference type="ARBA" id="ARBA00022695"/>
    </source>
</evidence>
<evidence type="ECO:0000259" key="6">
    <source>
        <dbReference type="PROSITE" id="PS50127"/>
    </source>
</evidence>
<evidence type="ECO:0000256" key="4">
    <source>
        <dbReference type="ARBA" id="ARBA00023027"/>
    </source>
</evidence>
<feature type="region of interest" description="Disordered" evidence="5">
    <location>
        <begin position="230"/>
        <end position="256"/>
    </location>
</feature>
<keyword evidence="4" id="KW-0520">NAD</keyword>
<proteinExistence type="predicted"/>
<dbReference type="PROSITE" id="PS50127">
    <property type="entry name" value="UBC_2"/>
    <property type="match status" value="1"/>
</dbReference>
<dbReference type="Pfam" id="PF00644">
    <property type="entry name" value="PARP"/>
    <property type="match status" value="1"/>
</dbReference>
<evidence type="ECO:0000256" key="2">
    <source>
        <dbReference type="ARBA" id="ARBA00022679"/>
    </source>
</evidence>
<dbReference type="EMBL" id="JADOXO010000244">
    <property type="protein sequence ID" value="KAF9808285.1"/>
    <property type="molecule type" value="Genomic_DNA"/>
</dbReference>
<dbReference type="CDD" id="cd23802">
    <property type="entry name" value="UBCc_UBE2Q"/>
    <property type="match status" value="1"/>
</dbReference>
<keyword evidence="1" id="KW-0328">Glycosyltransferase</keyword>
<dbReference type="InterPro" id="IPR012317">
    <property type="entry name" value="Poly(ADP-ribose)pol_cat_dom"/>
</dbReference>
<dbReference type="SMART" id="SM00212">
    <property type="entry name" value="UBCc"/>
    <property type="match status" value="1"/>
</dbReference>
<dbReference type="GO" id="GO:0016779">
    <property type="term" value="F:nucleotidyltransferase activity"/>
    <property type="evidence" value="ECO:0007669"/>
    <property type="project" value="UniProtKB-KW"/>
</dbReference>
<reference evidence="7" key="2">
    <citation type="journal article" name="Front. Microbiol.">
        <title>Degradative Capacity of Two Strains of Rhodonia placenta: From Phenotype to Genotype.</title>
        <authorList>
            <person name="Kolle M."/>
            <person name="Horta M.A.C."/>
            <person name="Nowrousian M."/>
            <person name="Ohm R.A."/>
            <person name="Benz J.P."/>
            <person name="Pilgard A."/>
        </authorList>
    </citation>
    <scope>NUCLEOTIDE SEQUENCE</scope>
    <source>
        <strain evidence="7">FPRL280</strain>
    </source>
</reference>
<evidence type="ECO:0000256" key="1">
    <source>
        <dbReference type="ARBA" id="ARBA00022676"/>
    </source>
</evidence>
<evidence type="ECO:0000256" key="5">
    <source>
        <dbReference type="SAM" id="MobiDB-lite"/>
    </source>
</evidence>
<gene>
    <name evidence="7" type="ORF">IEO21_07898</name>
</gene>
<dbReference type="PANTHER" id="PTHR21328">
    <property type="entry name" value="POLY ADP-RIBOSE POLYMERASE FAMILY, MEMBER PARP"/>
    <property type="match status" value="1"/>
</dbReference>